<evidence type="ECO:0000256" key="4">
    <source>
        <dbReference type="ARBA" id="ARBA00023136"/>
    </source>
</evidence>
<reference evidence="6 7" key="1">
    <citation type="journal article" date="2019" name="Sci. Rep.">
        <title>Orb-weaving spider Araneus ventricosus genome elucidates the spidroin gene catalogue.</title>
        <authorList>
            <person name="Kono N."/>
            <person name="Nakamura H."/>
            <person name="Ohtoshi R."/>
            <person name="Moran D.A.P."/>
            <person name="Shinohara A."/>
            <person name="Yoshida Y."/>
            <person name="Fujiwara M."/>
            <person name="Mori M."/>
            <person name="Tomita M."/>
            <person name="Arakawa K."/>
        </authorList>
    </citation>
    <scope>NUCLEOTIDE SEQUENCE [LARGE SCALE GENOMIC DNA]</scope>
</reference>
<sequence length="124" mass="14343">MSYYSHFLQPLGKYSDGDWRPESGYLYITIIYNISVTLALYGLVLFYFATHELLSPYEPVWKFLTVKSVIFLSFWQAVPNLWAPDSEMGCRALVKPSNEESSLIELSCDQTLKSFFRTTSLVLF</sequence>
<protein>
    <submittedName>
        <fullName evidence="6">Transmembrane protein 184B</fullName>
    </submittedName>
</protein>
<dbReference type="EMBL" id="BGPR01122690">
    <property type="protein sequence ID" value="GBN24902.1"/>
    <property type="molecule type" value="Genomic_DNA"/>
</dbReference>
<evidence type="ECO:0000256" key="3">
    <source>
        <dbReference type="ARBA" id="ARBA00022989"/>
    </source>
</evidence>
<dbReference type="InterPro" id="IPR005178">
    <property type="entry name" value="Ostalpha/TMEM184C"/>
</dbReference>
<evidence type="ECO:0000256" key="5">
    <source>
        <dbReference type="SAM" id="Phobius"/>
    </source>
</evidence>
<dbReference type="OrthoDB" id="5348404at2759"/>
<organism evidence="6 7">
    <name type="scientific">Araneus ventricosus</name>
    <name type="common">Orbweaver spider</name>
    <name type="synonym">Epeira ventricosa</name>
    <dbReference type="NCBI Taxonomy" id="182803"/>
    <lineage>
        <taxon>Eukaryota</taxon>
        <taxon>Metazoa</taxon>
        <taxon>Ecdysozoa</taxon>
        <taxon>Arthropoda</taxon>
        <taxon>Chelicerata</taxon>
        <taxon>Arachnida</taxon>
        <taxon>Araneae</taxon>
        <taxon>Araneomorphae</taxon>
        <taxon>Entelegynae</taxon>
        <taxon>Araneoidea</taxon>
        <taxon>Araneidae</taxon>
        <taxon>Araneus</taxon>
    </lineage>
</organism>
<dbReference type="AlphaFoldDB" id="A0A4Y2MEL2"/>
<keyword evidence="4 5" id="KW-0472">Membrane</keyword>
<keyword evidence="3 5" id="KW-1133">Transmembrane helix</keyword>
<dbReference type="GO" id="GO:0016020">
    <property type="term" value="C:membrane"/>
    <property type="evidence" value="ECO:0007669"/>
    <property type="project" value="UniProtKB-SubCell"/>
</dbReference>
<name>A0A4Y2MEL2_ARAVE</name>
<keyword evidence="2 5" id="KW-0812">Transmembrane</keyword>
<accession>A0A4Y2MEL2</accession>
<feature type="transmembrane region" description="Helical" evidence="5">
    <location>
        <begin position="25"/>
        <end position="48"/>
    </location>
</feature>
<dbReference type="Proteomes" id="UP000499080">
    <property type="component" value="Unassembled WGS sequence"/>
</dbReference>
<gene>
    <name evidence="6" type="primary">Tmem184b</name>
    <name evidence="6" type="ORF">AVEN_238802_1</name>
</gene>
<keyword evidence="7" id="KW-1185">Reference proteome</keyword>
<evidence type="ECO:0000313" key="6">
    <source>
        <dbReference type="EMBL" id="GBN24902.1"/>
    </source>
</evidence>
<dbReference type="Pfam" id="PF03619">
    <property type="entry name" value="Solute_trans_a"/>
    <property type="match status" value="1"/>
</dbReference>
<evidence type="ECO:0000256" key="2">
    <source>
        <dbReference type="ARBA" id="ARBA00022692"/>
    </source>
</evidence>
<evidence type="ECO:0000313" key="7">
    <source>
        <dbReference type="Proteomes" id="UP000499080"/>
    </source>
</evidence>
<comment type="subcellular location">
    <subcellularLocation>
        <location evidence="1">Membrane</location>
        <topology evidence="1">Multi-pass membrane protein</topology>
    </subcellularLocation>
</comment>
<proteinExistence type="predicted"/>
<evidence type="ECO:0000256" key="1">
    <source>
        <dbReference type="ARBA" id="ARBA00004141"/>
    </source>
</evidence>
<comment type="caution">
    <text evidence="6">The sequence shown here is derived from an EMBL/GenBank/DDBJ whole genome shotgun (WGS) entry which is preliminary data.</text>
</comment>
<dbReference type="PANTHER" id="PTHR23423">
    <property type="entry name" value="ORGANIC SOLUTE TRANSPORTER-RELATED"/>
    <property type="match status" value="1"/>
</dbReference>